<keyword evidence="3" id="KW-1185">Reference proteome</keyword>
<dbReference type="Gene3D" id="2.30.110.10">
    <property type="entry name" value="Electron Transport, Fmn-binding Protein, Chain A"/>
    <property type="match status" value="1"/>
</dbReference>
<reference evidence="2 3" key="1">
    <citation type="journal article" date="2013" name="Int. J. Syst. Evol. Microbiol.">
        <title>Hoeflea suaedae sp. nov., an endophytic bacterium isolated from the root of the halophyte Suaeda maritima.</title>
        <authorList>
            <person name="Chung E.J."/>
            <person name="Park J.A."/>
            <person name="Pramanik P."/>
            <person name="Bibi F."/>
            <person name="Jeon C.O."/>
            <person name="Chung Y.R."/>
        </authorList>
    </citation>
    <scope>NUCLEOTIDE SEQUENCE [LARGE SCALE GENOMIC DNA]</scope>
    <source>
        <strain evidence="2 3">YC6898</strain>
    </source>
</reference>
<dbReference type="InterPro" id="IPR052917">
    <property type="entry name" value="Stress-Dev_Protein"/>
</dbReference>
<dbReference type="AlphaFoldDB" id="A0A4R5PLS7"/>
<organism evidence="2 3">
    <name type="scientific">Pseudohoeflea suaedae</name>
    <dbReference type="NCBI Taxonomy" id="877384"/>
    <lineage>
        <taxon>Bacteria</taxon>
        <taxon>Pseudomonadati</taxon>
        <taxon>Pseudomonadota</taxon>
        <taxon>Alphaproteobacteria</taxon>
        <taxon>Hyphomicrobiales</taxon>
        <taxon>Rhizobiaceae</taxon>
        <taxon>Pseudohoeflea</taxon>
    </lineage>
</organism>
<sequence>MADLTLQDLAKHMRKIDFGMLTTRTKGGALGSRPMSNNGEVEYDGDSYFFTDASTTTVSDIEEDDNVGLTYTGTPGILGAPPIFIAMEGKARLIRDKAQFAAHWHKALDRWFEEGVDTPGLVMIHVNAKRIHYWDGMDSGEVIL</sequence>
<accession>A0A4R5PLS7</accession>
<name>A0A4R5PLS7_9HYPH</name>
<dbReference type="OrthoDB" id="1432662at2"/>
<evidence type="ECO:0000313" key="2">
    <source>
        <dbReference type="EMBL" id="TDH37900.1"/>
    </source>
</evidence>
<evidence type="ECO:0000313" key="3">
    <source>
        <dbReference type="Proteomes" id="UP000295131"/>
    </source>
</evidence>
<protein>
    <submittedName>
        <fullName evidence="2">Pyridoxamine 5'-phosphate oxidase</fullName>
    </submittedName>
</protein>
<proteinExistence type="predicted"/>
<dbReference type="PANTHER" id="PTHR34818">
    <property type="entry name" value="PROTEIN BLI-3"/>
    <property type="match status" value="1"/>
</dbReference>
<dbReference type="Pfam" id="PF16242">
    <property type="entry name" value="Pyrid_ox_like"/>
    <property type="match status" value="1"/>
</dbReference>
<dbReference type="RefSeq" id="WP_133282737.1">
    <property type="nucleotide sequence ID" value="NZ_SMSI01000001.1"/>
</dbReference>
<dbReference type="InterPro" id="IPR038725">
    <property type="entry name" value="YdaG_split_barrel_FMN-bd"/>
</dbReference>
<dbReference type="Proteomes" id="UP000295131">
    <property type="component" value="Unassembled WGS sequence"/>
</dbReference>
<dbReference type="InterPro" id="IPR012349">
    <property type="entry name" value="Split_barrel_FMN-bd"/>
</dbReference>
<dbReference type="EMBL" id="SMSI01000001">
    <property type="protein sequence ID" value="TDH37900.1"/>
    <property type="molecule type" value="Genomic_DNA"/>
</dbReference>
<gene>
    <name evidence="2" type="ORF">E2A64_01820</name>
</gene>
<evidence type="ECO:0000259" key="1">
    <source>
        <dbReference type="Pfam" id="PF16242"/>
    </source>
</evidence>
<dbReference type="PANTHER" id="PTHR34818:SF1">
    <property type="entry name" value="PROTEIN BLI-3"/>
    <property type="match status" value="1"/>
</dbReference>
<comment type="caution">
    <text evidence="2">The sequence shown here is derived from an EMBL/GenBank/DDBJ whole genome shotgun (WGS) entry which is preliminary data.</text>
</comment>
<dbReference type="SUPFAM" id="SSF50475">
    <property type="entry name" value="FMN-binding split barrel"/>
    <property type="match status" value="1"/>
</dbReference>
<feature type="domain" description="General stress protein FMN-binding split barrel" evidence="1">
    <location>
        <begin position="7"/>
        <end position="138"/>
    </location>
</feature>